<keyword evidence="2" id="KW-0804">Transcription</keyword>
<dbReference type="RefSeq" id="WP_312875104.1">
    <property type="nucleotide sequence ID" value="NZ_JACHMN010000001.1"/>
</dbReference>
<keyword evidence="5" id="KW-1185">Reference proteome</keyword>
<dbReference type="PRINTS" id="PR00364">
    <property type="entry name" value="DISEASERSIST"/>
</dbReference>
<accession>A0A841BJM4</accession>
<evidence type="ECO:0000313" key="5">
    <source>
        <dbReference type="Proteomes" id="UP000587527"/>
    </source>
</evidence>
<dbReference type="InterPro" id="IPR002182">
    <property type="entry name" value="NB-ARC"/>
</dbReference>
<dbReference type="GO" id="GO:0043531">
    <property type="term" value="F:ADP binding"/>
    <property type="evidence" value="ECO:0007669"/>
    <property type="project" value="InterPro"/>
</dbReference>
<evidence type="ECO:0000256" key="2">
    <source>
        <dbReference type="ARBA" id="ARBA00023163"/>
    </source>
</evidence>
<organism evidence="4 5">
    <name type="scientific">Allocatelliglobosispora scoriae</name>
    <dbReference type="NCBI Taxonomy" id="643052"/>
    <lineage>
        <taxon>Bacteria</taxon>
        <taxon>Bacillati</taxon>
        <taxon>Actinomycetota</taxon>
        <taxon>Actinomycetes</taxon>
        <taxon>Micromonosporales</taxon>
        <taxon>Micromonosporaceae</taxon>
        <taxon>Allocatelliglobosispora</taxon>
    </lineage>
</organism>
<sequence>MPDDVVDLRAFERLVAEARLTARQDVARTSQLLGKALQLWRGPALSNVASEVIREVELPRLEEARLSATEARIEADLALGKHVELIGDLERLVSSHPFRERLYCQLMLALYRSGRRGEALHAYQRCRDVLVAELGMEPGPELRGLLRAMLDDDASLRLAPAGQEVTVKAIAPIPSQLPRVVADFTGRTGELDRLESFLKSDGGNDGDGDPAHGPVALIAGMPGVGKSTLAIRAAWSARHRYYEGQIFAELRGSTASPADPGEVLAGILVAFGLDRRVLPVDLAERQQLYRSYVAGRRVLVVLDDARNEAQVRPLLCAGPGSATIITSRSMLPALESARRLDLGALSVQESIELLTKIVGADRVAAEPEAAATIVRLTGNLPLAIRIAGASLAARPRWPLARLAARLADDKRRVAELVIGDLSVADAFHPSYLALDHQCQMVFRFLGRLRQRTIGSALVGAFMQLDAAAAESLVDRLAQANLIEVTRYDQDGQIWFTLPVLLRDYARERLAVIDSAPRRLLAAGDRG</sequence>
<keyword evidence="1" id="KW-0805">Transcription regulation</keyword>
<dbReference type="SUPFAM" id="SSF48452">
    <property type="entry name" value="TPR-like"/>
    <property type="match status" value="1"/>
</dbReference>
<dbReference type="InterPro" id="IPR011990">
    <property type="entry name" value="TPR-like_helical_dom_sf"/>
</dbReference>
<dbReference type="Pfam" id="PF00931">
    <property type="entry name" value="NB-ARC"/>
    <property type="match status" value="1"/>
</dbReference>
<dbReference type="EMBL" id="JACHMN010000001">
    <property type="protein sequence ID" value="MBB5867835.1"/>
    <property type="molecule type" value="Genomic_DNA"/>
</dbReference>
<dbReference type="InterPro" id="IPR051677">
    <property type="entry name" value="AfsR-DnrI-RedD_regulator"/>
</dbReference>
<dbReference type="GO" id="GO:0006355">
    <property type="term" value="P:regulation of DNA-templated transcription"/>
    <property type="evidence" value="ECO:0007669"/>
    <property type="project" value="TreeGrafter"/>
</dbReference>
<gene>
    <name evidence="4" type="ORF">F4553_001214</name>
</gene>
<dbReference type="CDD" id="cd15831">
    <property type="entry name" value="BTAD"/>
    <property type="match status" value="1"/>
</dbReference>
<dbReference type="GO" id="GO:0003677">
    <property type="term" value="F:DNA binding"/>
    <property type="evidence" value="ECO:0007669"/>
    <property type="project" value="TreeGrafter"/>
</dbReference>
<feature type="domain" description="Bacterial transcriptional activator" evidence="3">
    <location>
        <begin position="6"/>
        <end position="150"/>
    </location>
</feature>
<dbReference type="InterPro" id="IPR027417">
    <property type="entry name" value="P-loop_NTPase"/>
</dbReference>
<dbReference type="SMART" id="SM01043">
    <property type="entry name" value="BTAD"/>
    <property type="match status" value="1"/>
</dbReference>
<name>A0A841BJM4_9ACTN</name>
<dbReference type="Gene3D" id="1.25.40.10">
    <property type="entry name" value="Tetratricopeptide repeat domain"/>
    <property type="match status" value="1"/>
</dbReference>
<dbReference type="Gene3D" id="3.40.50.300">
    <property type="entry name" value="P-loop containing nucleotide triphosphate hydrolases"/>
    <property type="match status" value="1"/>
</dbReference>
<dbReference type="PANTHER" id="PTHR35807">
    <property type="entry name" value="TRANSCRIPTIONAL REGULATOR REDD-RELATED"/>
    <property type="match status" value="1"/>
</dbReference>
<proteinExistence type="predicted"/>
<dbReference type="InterPro" id="IPR005158">
    <property type="entry name" value="BTAD"/>
</dbReference>
<comment type="caution">
    <text evidence="4">The sequence shown here is derived from an EMBL/GenBank/DDBJ whole genome shotgun (WGS) entry which is preliminary data.</text>
</comment>
<reference evidence="4 5" key="1">
    <citation type="submission" date="2020-08" db="EMBL/GenBank/DDBJ databases">
        <title>Sequencing the genomes of 1000 actinobacteria strains.</title>
        <authorList>
            <person name="Klenk H.-P."/>
        </authorList>
    </citation>
    <scope>NUCLEOTIDE SEQUENCE [LARGE SCALE GENOMIC DNA]</scope>
    <source>
        <strain evidence="4 5">DSM 45362</strain>
    </source>
</reference>
<evidence type="ECO:0000259" key="3">
    <source>
        <dbReference type="SMART" id="SM01043"/>
    </source>
</evidence>
<dbReference type="Proteomes" id="UP000587527">
    <property type="component" value="Unassembled WGS sequence"/>
</dbReference>
<protein>
    <recommendedName>
        <fullName evidence="3">Bacterial transcriptional activator domain-containing protein</fullName>
    </recommendedName>
</protein>
<dbReference type="AlphaFoldDB" id="A0A841BJM4"/>
<dbReference type="SUPFAM" id="SSF52540">
    <property type="entry name" value="P-loop containing nucleoside triphosphate hydrolases"/>
    <property type="match status" value="1"/>
</dbReference>
<dbReference type="Pfam" id="PF03704">
    <property type="entry name" value="BTAD"/>
    <property type="match status" value="1"/>
</dbReference>
<evidence type="ECO:0000256" key="1">
    <source>
        <dbReference type="ARBA" id="ARBA00023015"/>
    </source>
</evidence>
<dbReference type="PANTHER" id="PTHR35807:SF1">
    <property type="entry name" value="TRANSCRIPTIONAL REGULATOR REDD"/>
    <property type="match status" value="1"/>
</dbReference>
<evidence type="ECO:0000313" key="4">
    <source>
        <dbReference type="EMBL" id="MBB5867835.1"/>
    </source>
</evidence>